<keyword evidence="10 13" id="KW-0560">Oxidoreductase</keyword>
<feature type="binding site" evidence="13">
    <location>
        <position position="304"/>
    </location>
    <ligand>
        <name>FMN</name>
        <dbReference type="ChEBI" id="CHEBI:58210"/>
    </ligand>
</feature>
<evidence type="ECO:0000256" key="11">
    <source>
        <dbReference type="ARBA" id="ARBA00023136"/>
    </source>
</evidence>
<evidence type="ECO:0000259" key="14">
    <source>
        <dbReference type="Pfam" id="PF01180"/>
    </source>
</evidence>
<sequence>MFGCAIGCARPSGDAVRLQCGLSPFYVFTIVLNALYPLVRPLLFSMDPEDAHHFTLNQLKRAHALGLSGCIGARVAPQPRTVMGITFPNPVGLAAGLDKDGAYIDALGALGFGSIEVGTVTPRAQPGNPRPRMFRLPAASALINRMGFNNGGVDAFIRNVQASKWREAGGVLGLNIGKNADTPIERAVDDYLHCLERVYPYASYVTINISSPNTKNLRQLQGASELDSLLGTLRGAQQRLADQHKRYVPVVLKIAPDLDDDQIANIGDALLRHRMDGVIATNTTIRREAVAGLPHAEEAGGLSGQPVREGSTRVIRALRGLLGDTVPIIGVGGILAGEHAREKIDAGAQLVQLYTGLIYRGPGLVAECARALAR</sequence>
<feature type="binding site" evidence="13">
    <location>
        <position position="333"/>
    </location>
    <ligand>
        <name>FMN</name>
        <dbReference type="ChEBI" id="CHEBI:58210"/>
    </ligand>
</feature>
<feature type="binding site" evidence="13">
    <location>
        <position position="99"/>
    </location>
    <ligand>
        <name>substrate</name>
    </ligand>
</feature>
<comment type="function">
    <text evidence="1 13">Catalyzes the conversion of dihydroorotate to orotate with quinone as electron acceptor.</text>
</comment>
<keyword evidence="9 13" id="KW-0665">Pyrimidine biosynthesis</keyword>
<evidence type="ECO:0000256" key="5">
    <source>
        <dbReference type="ARBA" id="ARBA00011245"/>
    </source>
</evidence>
<feature type="binding site" evidence="13">
    <location>
        <begin position="282"/>
        <end position="283"/>
    </location>
    <ligand>
        <name>substrate</name>
    </ligand>
</feature>
<evidence type="ECO:0000256" key="6">
    <source>
        <dbReference type="ARBA" id="ARBA00022475"/>
    </source>
</evidence>
<dbReference type="NCBIfam" id="NF003652">
    <property type="entry name" value="PRK05286.2-5"/>
    <property type="match status" value="1"/>
</dbReference>
<comment type="subunit">
    <text evidence="5 13">Monomer.</text>
</comment>
<dbReference type="InterPro" id="IPR005719">
    <property type="entry name" value="Dihydroorotate_DH_2"/>
</dbReference>
<feature type="domain" description="Dihydroorotate dehydrogenase catalytic" evidence="14">
    <location>
        <begin position="81"/>
        <end position="372"/>
    </location>
</feature>
<accession>A0A0S4TY76</accession>
<dbReference type="InterPro" id="IPR050074">
    <property type="entry name" value="DHO_dehydrogenase"/>
</dbReference>
<evidence type="ECO:0000313" key="15">
    <source>
        <dbReference type="EMBL" id="CUV14986.1"/>
    </source>
</evidence>
<dbReference type="PANTHER" id="PTHR48109">
    <property type="entry name" value="DIHYDROOROTATE DEHYDROGENASE (QUINONE), MITOCHONDRIAL-RELATED"/>
    <property type="match status" value="1"/>
</dbReference>
<organism evidence="15">
    <name type="scientific">Ralstonia solanacearum</name>
    <name type="common">Pseudomonas solanacearum</name>
    <dbReference type="NCBI Taxonomy" id="305"/>
    <lineage>
        <taxon>Bacteria</taxon>
        <taxon>Pseudomonadati</taxon>
        <taxon>Pseudomonadota</taxon>
        <taxon>Betaproteobacteria</taxon>
        <taxon>Burkholderiales</taxon>
        <taxon>Burkholderiaceae</taxon>
        <taxon>Ralstonia</taxon>
        <taxon>Ralstonia solanacearum species complex</taxon>
    </lineage>
</organism>
<comment type="cofactor">
    <cofactor evidence="13">
        <name>FMN</name>
        <dbReference type="ChEBI" id="CHEBI:58210"/>
    </cofactor>
    <text evidence="13">Binds 1 FMN per subunit.</text>
</comment>
<evidence type="ECO:0000256" key="7">
    <source>
        <dbReference type="ARBA" id="ARBA00022630"/>
    </source>
</evidence>
<proteinExistence type="inferred from homology"/>
<evidence type="ECO:0000256" key="1">
    <source>
        <dbReference type="ARBA" id="ARBA00003125"/>
    </source>
</evidence>
<comment type="pathway">
    <text evidence="3 13">Pyrimidine metabolism; UMP biosynthesis via de novo pathway; orotate from (S)-dihydroorotate (quinone route): step 1/1.</text>
</comment>
<feature type="binding site" evidence="13">
    <location>
        <position position="281"/>
    </location>
    <ligand>
        <name>FMN</name>
        <dbReference type="ChEBI" id="CHEBI:58210"/>
    </ligand>
</feature>
<dbReference type="NCBIfam" id="TIGR01036">
    <property type="entry name" value="pyrD_sub2"/>
    <property type="match status" value="1"/>
</dbReference>
<dbReference type="AlphaFoldDB" id="A0A0S4TY76"/>
<dbReference type="PROSITE" id="PS00911">
    <property type="entry name" value="DHODEHASE_1"/>
    <property type="match status" value="1"/>
</dbReference>
<evidence type="ECO:0000256" key="9">
    <source>
        <dbReference type="ARBA" id="ARBA00022975"/>
    </source>
</evidence>
<dbReference type="NCBIfam" id="NF003644">
    <property type="entry name" value="PRK05286.1-1"/>
    <property type="match status" value="1"/>
</dbReference>
<keyword evidence="11 13" id="KW-0472">Membrane</keyword>
<keyword evidence="8 13" id="KW-0288">FMN</keyword>
<keyword evidence="6 13" id="KW-1003">Cell membrane</keyword>
<comment type="subcellular location">
    <subcellularLocation>
        <location evidence="2 13">Cell membrane</location>
        <topology evidence="2 13">Peripheral membrane protein</topology>
    </subcellularLocation>
</comment>
<name>A0A0S4TY76_RALSL</name>
<evidence type="ECO:0000256" key="4">
    <source>
        <dbReference type="ARBA" id="ARBA00005359"/>
    </source>
</evidence>
<feature type="binding site" evidence="13">
    <location>
        <position position="213"/>
    </location>
    <ligand>
        <name>substrate</name>
    </ligand>
</feature>
<dbReference type="GO" id="GO:0044205">
    <property type="term" value="P:'de novo' UMP biosynthetic process"/>
    <property type="evidence" value="ECO:0007669"/>
    <property type="project" value="UniProtKB-UniRule"/>
</dbReference>
<dbReference type="GO" id="GO:0005737">
    <property type="term" value="C:cytoplasm"/>
    <property type="evidence" value="ECO:0007669"/>
    <property type="project" value="InterPro"/>
</dbReference>
<gene>
    <name evidence="13 15" type="primary">pyrD</name>
    <name evidence="15" type="ORF">RUN39_v1_1070001</name>
</gene>
<dbReference type="Pfam" id="PF01180">
    <property type="entry name" value="DHO_dh"/>
    <property type="match status" value="1"/>
</dbReference>
<feature type="binding site" evidence="13">
    <location>
        <begin position="144"/>
        <end position="148"/>
    </location>
    <ligand>
        <name>substrate</name>
    </ligand>
</feature>
<evidence type="ECO:0000256" key="12">
    <source>
        <dbReference type="ARBA" id="ARBA00048639"/>
    </source>
</evidence>
<evidence type="ECO:0000256" key="3">
    <source>
        <dbReference type="ARBA" id="ARBA00005161"/>
    </source>
</evidence>
<reference evidence="15" key="1">
    <citation type="submission" date="2015-10" db="EMBL/GenBank/DDBJ databases">
        <authorList>
            <person name="Gilbert D.G."/>
        </authorList>
    </citation>
    <scope>NUCLEOTIDE SEQUENCE</scope>
    <source>
        <strain evidence="15">Phyl III-seqv23</strain>
    </source>
</reference>
<feature type="binding site" evidence="13">
    <location>
        <position position="175"/>
    </location>
    <ligand>
        <name>FMN</name>
        <dbReference type="ChEBI" id="CHEBI:58210"/>
    </ligand>
</feature>
<feature type="binding site" evidence="13">
    <location>
        <position position="208"/>
    </location>
    <ligand>
        <name>substrate</name>
    </ligand>
</feature>
<feature type="binding site" evidence="13">
    <location>
        <begin position="354"/>
        <end position="355"/>
    </location>
    <ligand>
        <name>FMN</name>
        <dbReference type="ChEBI" id="CHEBI:58210"/>
    </ligand>
</feature>
<dbReference type="InterPro" id="IPR013785">
    <property type="entry name" value="Aldolase_TIM"/>
</dbReference>
<dbReference type="GO" id="GO:0005886">
    <property type="term" value="C:plasma membrane"/>
    <property type="evidence" value="ECO:0007669"/>
    <property type="project" value="UniProtKB-SubCell"/>
</dbReference>
<dbReference type="EMBL" id="LN899819">
    <property type="protein sequence ID" value="CUV14986.1"/>
    <property type="molecule type" value="Genomic_DNA"/>
</dbReference>
<dbReference type="GO" id="GO:0106430">
    <property type="term" value="F:dihydroorotate dehydrogenase (quinone) activity"/>
    <property type="evidence" value="ECO:0007669"/>
    <property type="project" value="UniProtKB-EC"/>
</dbReference>
<dbReference type="FunFam" id="3.20.20.70:FF:000028">
    <property type="entry name" value="Dihydroorotate dehydrogenase (quinone)"/>
    <property type="match status" value="1"/>
</dbReference>
<keyword evidence="7 13" id="KW-0285">Flavoprotein</keyword>
<evidence type="ECO:0000256" key="13">
    <source>
        <dbReference type="HAMAP-Rule" id="MF_00225"/>
    </source>
</evidence>
<dbReference type="CDD" id="cd04738">
    <property type="entry name" value="DHOD_2_like"/>
    <property type="match status" value="1"/>
</dbReference>
<dbReference type="NCBIfam" id="NF003645">
    <property type="entry name" value="PRK05286.1-2"/>
    <property type="match status" value="1"/>
</dbReference>
<dbReference type="EC" id="1.3.5.2" evidence="13"/>
<evidence type="ECO:0000256" key="2">
    <source>
        <dbReference type="ARBA" id="ARBA00004202"/>
    </source>
</evidence>
<comment type="similarity">
    <text evidence="4 13">Belongs to the dihydroorotate dehydrogenase family. Type 2 subfamily.</text>
</comment>
<dbReference type="GO" id="GO:0006207">
    <property type="term" value="P:'de novo' pyrimidine nucleobase biosynthetic process"/>
    <property type="evidence" value="ECO:0007669"/>
    <property type="project" value="UniProtKB-UniRule"/>
</dbReference>
<dbReference type="PANTHER" id="PTHR48109:SF4">
    <property type="entry name" value="DIHYDROOROTATE DEHYDROGENASE (QUINONE), MITOCHONDRIAL"/>
    <property type="match status" value="1"/>
</dbReference>
<protein>
    <recommendedName>
        <fullName evidence="13">Dihydroorotate dehydrogenase (quinone)</fullName>
        <ecNumber evidence="13">1.3.5.2</ecNumber>
    </recommendedName>
    <alternativeName>
        <fullName evidence="13">DHOdehase</fullName>
        <shortName evidence="13">DHOD</shortName>
        <shortName evidence="13">DHODase</shortName>
    </alternativeName>
    <alternativeName>
        <fullName evidence="13">Dihydroorotate oxidase</fullName>
    </alternativeName>
</protein>
<feature type="binding site" evidence="13">
    <location>
        <position position="253"/>
    </location>
    <ligand>
        <name>FMN</name>
        <dbReference type="ChEBI" id="CHEBI:58210"/>
    </ligand>
</feature>
<dbReference type="NCBIfam" id="NF003646">
    <property type="entry name" value="PRK05286.1-4"/>
    <property type="match status" value="1"/>
</dbReference>
<dbReference type="SUPFAM" id="SSF51395">
    <property type="entry name" value="FMN-linked oxidoreductases"/>
    <property type="match status" value="1"/>
</dbReference>
<dbReference type="UniPathway" id="UPA00070">
    <property type="reaction ID" value="UER00946"/>
</dbReference>
<dbReference type="HAMAP" id="MF_00225">
    <property type="entry name" value="DHO_dh_type2"/>
    <property type="match status" value="1"/>
</dbReference>
<feature type="binding site" evidence="13">
    <location>
        <position position="208"/>
    </location>
    <ligand>
        <name>FMN</name>
        <dbReference type="ChEBI" id="CHEBI:58210"/>
    </ligand>
</feature>
<feature type="binding site" evidence="13">
    <location>
        <begin position="95"/>
        <end position="99"/>
    </location>
    <ligand>
        <name>FMN</name>
        <dbReference type="ChEBI" id="CHEBI:58210"/>
    </ligand>
</feature>
<dbReference type="InterPro" id="IPR005720">
    <property type="entry name" value="Dihydroorotate_DH_cat"/>
</dbReference>
<dbReference type="Gene3D" id="3.20.20.70">
    <property type="entry name" value="Aldolase class I"/>
    <property type="match status" value="1"/>
</dbReference>
<dbReference type="InterPro" id="IPR001295">
    <property type="entry name" value="Dihydroorotate_DH_CS"/>
</dbReference>
<feature type="active site" description="Nucleophile" evidence="13">
    <location>
        <position position="211"/>
    </location>
</feature>
<feature type="binding site" evidence="13">
    <location>
        <position position="119"/>
    </location>
    <ligand>
        <name>FMN</name>
        <dbReference type="ChEBI" id="CHEBI:58210"/>
    </ligand>
</feature>
<evidence type="ECO:0000256" key="10">
    <source>
        <dbReference type="ARBA" id="ARBA00023002"/>
    </source>
</evidence>
<evidence type="ECO:0000256" key="8">
    <source>
        <dbReference type="ARBA" id="ARBA00022643"/>
    </source>
</evidence>
<comment type="catalytic activity">
    <reaction evidence="12 13">
        <text>(S)-dihydroorotate + a quinone = orotate + a quinol</text>
        <dbReference type="Rhea" id="RHEA:30187"/>
        <dbReference type="ChEBI" id="CHEBI:24646"/>
        <dbReference type="ChEBI" id="CHEBI:30839"/>
        <dbReference type="ChEBI" id="CHEBI:30864"/>
        <dbReference type="ChEBI" id="CHEBI:132124"/>
        <dbReference type="EC" id="1.3.5.2"/>
    </reaction>
</comment>